<dbReference type="AlphaFoldDB" id="I7ZXK9"/>
<feature type="chain" id="PRO_5003713203" description="SGNH hydrolase-type esterase domain-containing protein" evidence="1">
    <location>
        <begin position="27"/>
        <end position="306"/>
    </location>
</feature>
<dbReference type="PROSITE" id="PS51257">
    <property type="entry name" value="PROKAR_LIPOPROTEIN"/>
    <property type="match status" value="1"/>
</dbReference>
<dbReference type="Pfam" id="PF13472">
    <property type="entry name" value="Lipase_GDSL_2"/>
    <property type="match status" value="1"/>
</dbReference>
<accession>I7ZXK9</accession>
<name>I7ZXK9_ASPO3</name>
<feature type="domain" description="SGNH hydrolase-type esterase" evidence="2">
    <location>
        <begin position="61"/>
        <end position="236"/>
    </location>
</feature>
<sequence length="306" mass="33910">MRVDRGMHHMVHLCIIGLALLACTLALPSPTEQQQTSTLVDGVPGLEARDAKPFALRIMPLGASITTGLKSSDKNGYRIWIREQLRHAGWEVNMVGSLKSGTMRDNDNEGWSGWIIDEVAKEAEKTIPKAPNLILINAGTNDAVRGVDVDRAGERMNVLLTRLYEGIPGTTIILSTLLSNADPKAQANVLKINEQYRNIAAARRKNGDKIVLAEMSDFIKVSELVDGTHPTDFGYKKMASVWWAAIQEAESAKFLSKPKDIVGWLNKGENKFEYKSQVKRTHGYDRANHVWADVDGMPLDGFSLWS</sequence>
<dbReference type="CDD" id="cd01833">
    <property type="entry name" value="XynB_like"/>
    <property type="match status" value="1"/>
</dbReference>
<organism evidence="3 4">
    <name type="scientific">Aspergillus oryzae (strain 3.042)</name>
    <name type="common">Yellow koji mold</name>
    <dbReference type="NCBI Taxonomy" id="1160506"/>
    <lineage>
        <taxon>Eukaryota</taxon>
        <taxon>Fungi</taxon>
        <taxon>Dikarya</taxon>
        <taxon>Ascomycota</taxon>
        <taxon>Pezizomycotina</taxon>
        <taxon>Eurotiomycetes</taxon>
        <taxon>Eurotiomycetidae</taxon>
        <taxon>Eurotiales</taxon>
        <taxon>Aspergillaceae</taxon>
        <taxon>Aspergillus</taxon>
        <taxon>Aspergillus subgen. Circumdati</taxon>
    </lineage>
</organism>
<protein>
    <recommendedName>
        <fullName evidence="2">SGNH hydrolase-type esterase domain-containing protein</fullName>
    </recommendedName>
</protein>
<keyword evidence="1" id="KW-0732">Signal</keyword>
<dbReference type="PANTHER" id="PTHR30383">
    <property type="entry name" value="THIOESTERASE 1/PROTEASE 1/LYSOPHOSPHOLIPASE L1"/>
    <property type="match status" value="1"/>
</dbReference>
<gene>
    <name evidence="3" type="ORF">Ao3042_06908</name>
</gene>
<dbReference type="PANTHER" id="PTHR30383:SF31">
    <property type="entry name" value="SGNH HYDROLASE-TYPE ESTERASE DOMAIN-CONTAINING PROTEIN-RELATED"/>
    <property type="match status" value="1"/>
</dbReference>
<dbReference type="GO" id="GO:0004622">
    <property type="term" value="F:phosphatidylcholine lysophospholipase activity"/>
    <property type="evidence" value="ECO:0007669"/>
    <property type="project" value="TreeGrafter"/>
</dbReference>
<evidence type="ECO:0000256" key="1">
    <source>
        <dbReference type="SAM" id="SignalP"/>
    </source>
</evidence>
<reference evidence="4" key="2">
    <citation type="submission" date="2012-06" db="EMBL/GenBank/DDBJ databases">
        <title>Comparative genomic analyses of Aspergillus oryzae 3.042 and A. oryzae RIB40 for soy-sauce fermentation.</title>
        <authorList>
            <person name="Zhao G."/>
            <person name="Hou L."/>
            <person name="Wang C."/>
            <person name="Cao X."/>
        </authorList>
    </citation>
    <scope>NUCLEOTIDE SEQUENCE [LARGE SCALE GENOMIC DNA]</scope>
    <source>
        <strain evidence="4">3.042</strain>
    </source>
</reference>
<dbReference type="InterPro" id="IPR051532">
    <property type="entry name" value="Ester_Hydrolysis_Enzymes"/>
</dbReference>
<comment type="caution">
    <text evidence="3">The sequence shown here is derived from an EMBL/GenBank/DDBJ whole genome shotgun (WGS) entry which is preliminary data.</text>
</comment>
<dbReference type="SUPFAM" id="SSF52266">
    <property type="entry name" value="SGNH hydrolase"/>
    <property type="match status" value="1"/>
</dbReference>
<evidence type="ECO:0000313" key="4">
    <source>
        <dbReference type="Proteomes" id="UP000002812"/>
    </source>
</evidence>
<feature type="signal peptide" evidence="1">
    <location>
        <begin position="1"/>
        <end position="26"/>
    </location>
</feature>
<dbReference type="Gene3D" id="3.40.50.1110">
    <property type="entry name" value="SGNH hydrolase"/>
    <property type="match status" value="1"/>
</dbReference>
<evidence type="ECO:0000259" key="2">
    <source>
        <dbReference type="Pfam" id="PF13472"/>
    </source>
</evidence>
<proteinExistence type="predicted"/>
<dbReference type="HOGENOM" id="CLU_044083_1_2_1"/>
<reference evidence="3 4" key="1">
    <citation type="journal article" date="2012" name="Eukaryot. Cell">
        <title>Draft genome sequence of Aspergillus oryzae strain 3.042.</title>
        <authorList>
            <person name="Zhao G."/>
            <person name="Yao Y."/>
            <person name="Qi W."/>
            <person name="Wang C."/>
            <person name="Hou L."/>
            <person name="Zeng B."/>
            <person name="Cao X."/>
        </authorList>
    </citation>
    <scope>NUCLEOTIDE SEQUENCE [LARGE SCALE GENOMIC DNA]</scope>
    <source>
        <strain evidence="3 4">3.042</strain>
    </source>
</reference>
<evidence type="ECO:0000313" key="3">
    <source>
        <dbReference type="EMBL" id="EIT76922.1"/>
    </source>
</evidence>
<dbReference type="InterPro" id="IPR036514">
    <property type="entry name" value="SGNH_hydro_sf"/>
</dbReference>
<dbReference type="EMBL" id="AKHY01000155">
    <property type="protein sequence ID" value="EIT76922.1"/>
    <property type="molecule type" value="Genomic_DNA"/>
</dbReference>
<dbReference type="Proteomes" id="UP000002812">
    <property type="component" value="Unassembled WGS sequence"/>
</dbReference>
<dbReference type="InterPro" id="IPR013830">
    <property type="entry name" value="SGNH_hydro"/>
</dbReference>
<dbReference type="OrthoDB" id="6123at2759"/>